<dbReference type="Proteomes" id="UP001500618">
    <property type="component" value="Unassembled WGS sequence"/>
</dbReference>
<feature type="signal peptide" evidence="1">
    <location>
        <begin position="1"/>
        <end position="29"/>
    </location>
</feature>
<reference evidence="2 3" key="1">
    <citation type="journal article" date="2019" name="Int. J. Syst. Evol. Microbiol.">
        <title>The Global Catalogue of Microorganisms (GCM) 10K type strain sequencing project: providing services to taxonomists for standard genome sequencing and annotation.</title>
        <authorList>
            <consortium name="The Broad Institute Genomics Platform"/>
            <consortium name="The Broad Institute Genome Sequencing Center for Infectious Disease"/>
            <person name="Wu L."/>
            <person name="Ma J."/>
        </authorList>
    </citation>
    <scope>NUCLEOTIDE SEQUENCE [LARGE SCALE GENOMIC DNA]</scope>
    <source>
        <strain evidence="2 3">JCM 14718</strain>
    </source>
</reference>
<evidence type="ECO:0000313" key="3">
    <source>
        <dbReference type="Proteomes" id="UP001500618"/>
    </source>
</evidence>
<protein>
    <submittedName>
        <fullName evidence="2">Uncharacterized protein</fullName>
    </submittedName>
</protein>
<gene>
    <name evidence="2" type="ORF">GCM10009765_12050</name>
</gene>
<dbReference type="RefSeq" id="WP_344307886.1">
    <property type="nucleotide sequence ID" value="NZ_BAAANY010000004.1"/>
</dbReference>
<organism evidence="2 3">
    <name type="scientific">Fodinicola feengrottensis</name>
    <dbReference type="NCBI Taxonomy" id="435914"/>
    <lineage>
        <taxon>Bacteria</taxon>
        <taxon>Bacillati</taxon>
        <taxon>Actinomycetota</taxon>
        <taxon>Actinomycetes</taxon>
        <taxon>Mycobacteriales</taxon>
        <taxon>Fodinicola</taxon>
    </lineage>
</organism>
<comment type="caution">
    <text evidence="2">The sequence shown here is derived from an EMBL/GenBank/DDBJ whole genome shotgun (WGS) entry which is preliminary data.</text>
</comment>
<evidence type="ECO:0000256" key="1">
    <source>
        <dbReference type="SAM" id="SignalP"/>
    </source>
</evidence>
<accession>A0ABN2G297</accession>
<keyword evidence="3" id="KW-1185">Reference proteome</keyword>
<proteinExistence type="predicted"/>
<evidence type="ECO:0000313" key="2">
    <source>
        <dbReference type="EMBL" id="GAA1664079.1"/>
    </source>
</evidence>
<feature type="chain" id="PRO_5045550511" evidence="1">
    <location>
        <begin position="30"/>
        <end position="109"/>
    </location>
</feature>
<sequence>MFRTITSRLALAGAIAVGTLAIAAAPASAATGAVIFINNSGGFSDVNPTVGCHQVTGSGADSVVRVLNKTGSEIDLFSDSACSPAAAGPVLAKTGDQAEYTPHSYYVKS</sequence>
<keyword evidence="1" id="KW-0732">Signal</keyword>
<dbReference type="EMBL" id="BAAANY010000004">
    <property type="protein sequence ID" value="GAA1664079.1"/>
    <property type="molecule type" value="Genomic_DNA"/>
</dbReference>
<name>A0ABN2G297_9ACTN</name>